<proteinExistence type="predicted"/>
<dbReference type="KEGG" id="dwd:DSCW_35080"/>
<dbReference type="EMBL" id="AP021875">
    <property type="protein sequence ID" value="BBO76091.1"/>
    <property type="molecule type" value="Genomic_DNA"/>
</dbReference>
<dbReference type="Gene3D" id="1.25.40.10">
    <property type="entry name" value="Tetratricopeptide repeat domain"/>
    <property type="match status" value="1"/>
</dbReference>
<sequence>MGRRNCFPLLMLAVIIIVACGPDTIFLRPALDTPEHHVKNGHSLLSRGKINAANAEFVRAKTLDAEYAPAYVGLALVQARQGDVEGGLTTLERAKELVATPEQKQEVEDSLILIEEMQ</sequence>
<reference evidence="1 2" key="1">
    <citation type="submission" date="2019-11" db="EMBL/GenBank/DDBJ databases">
        <title>Comparative genomics of hydrocarbon-degrading Desulfosarcina strains.</title>
        <authorList>
            <person name="Watanabe M."/>
            <person name="Kojima H."/>
            <person name="Fukui M."/>
        </authorList>
    </citation>
    <scope>NUCLEOTIDE SEQUENCE [LARGE SCALE GENOMIC DNA]</scope>
    <source>
        <strain evidence="1 2">PP31</strain>
    </source>
</reference>
<accession>A0A5K7Z8R7</accession>
<dbReference type="AlphaFoldDB" id="A0A5K7Z8R7"/>
<keyword evidence="2" id="KW-1185">Reference proteome</keyword>
<dbReference type="Proteomes" id="UP000427769">
    <property type="component" value="Chromosome"/>
</dbReference>
<dbReference type="SUPFAM" id="SSF48452">
    <property type="entry name" value="TPR-like"/>
    <property type="match status" value="1"/>
</dbReference>
<organism evidence="1 2">
    <name type="scientific">Desulfosarcina widdelii</name>
    <dbReference type="NCBI Taxonomy" id="947919"/>
    <lineage>
        <taxon>Bacteria</taxon>
        <taxon>Pseudomonadati</taxon>
        <taxon>Thermodesulfobacteriota</taxon>
        <taxon>Desulfobacteria</taxon>
        <taxon>Desulfobacterales</taxon>
        <taxon>Desulfosarcinaceae</taxon>
        <taxon>Desulfosarcina</taxon>
    </lineage>
</organism>
<dbReference type="PROSITE" id="PS51257">
    <property type="entry name" value="PROKAR_LIPOPROTEIN"/>
    <property type="match status" value="1"/>
</dbReference>
<dbReference type="InterPro" id="IPR011990">
    <property type="entry name" value="TPR-like_helical_dom_sf"/>
</dbReference>
<dbReference type="RefSeq" id="WP_155304949.1">
    <property type="nucleotide sequence ID" value="NZ_AP021875.1"/>
</dbReference>
<evidence type="ECO:0000313" key="2">
    <source>
        <dbReference type="Proteomes" id="UP000427769"/>
    </source>
</evidence>
<dbReference type="OrthoDB" id="9812168at2"/>
<gene>
    <name evidence="1" type="ORF">DSCW_35080</name>
</gene>
<name>A0A5K7Z8R7_9BACT</name>
<evidence type="ECO:0000313" key="1">
    <source>
        <dbReference type="EMBL" id="BBO76091.1"/>
    </source>
</evidence>
<protein>
    <submittedName>
        <fullName evidence="1">Uncharacterized protein</fullName>
    </submittedName>
</protein>